<proteinExistence type="predicted"/>
<sequence length="281" mass="30604">MLLRWLVGNWIQNQGRDLVQQQLAGRVAGEGEPVEAPETIEVACFFALGIESGGLYDMLESPQTIKHDGFVEHLGLLDGRLISLVETGVGSKKARKTTEQYIELRQPQWIVSSGFVGGLAEPVKKGHVVMASSVVRAEREELAIPLSMSPEQAHAQPGLHVGRLLTVDKIVRTPQQKRQLGEANGAIAVDMETYATADACAAGKTRFLSVRVITDAVDDELPKNLERLVEQTSTAKMIGAAAAAFINRPSSVQDMWRLRETAMKASDRLARFLQGVVPQLG</sequence>
<dbReference type="Pfam" id="PF01048">
    <property type="entry name" value="PNP_UDP_1"/>
    <property type="match status" value="1"/>
</dbReference>
<dbReference type="GO" id="GO:0008782">
    <property type="term" value="F:adenosylhomocysteine nucleosidase activity"/>
    <property type="evidence" value="ECO:0007669"/>
    <property type="project" value="UniProtKB-EC"/>
</dbReference>
<keyword evidence="2" id="KW-0378">Hydrolase</keyword>
<dbReference type="Proteomes" id="UP000318878">
    <property type="component" value="Unassembled WGS sequence"/>
</dbReference>
<dbReference type="Gene3D" id="3.40.50.1580">
    <property type="entry name" value="Nucleoside phosphorylase domain"/>
    <property type="match status" value="1"/>
</dbReference>
<dbReference type="GO" id="GO:0009116">
    <property type="term" value="P:nucleoside metabolic process"/>
    <property type="evidence" value="ECO:0007669"/>
    <property type="project" value="InterPro"/>
</dbReference>
<dbReference type="AlphaFoldDB" id="A0A5C5VN50"/>
<dbReference type="OrthoDB" id="261107at2"/>
<dbReference type="EMBL" id="SJPF01000001">
    <property type="protein sequence ID" value="TWT39132.1"/>
    <property type="molecule type" value="Genomic_DNA"/>
</dbReference>
<dbReference type="SUPFAM" id="SSF53167">
    <property type="entry name" value="Purine and uridine phosphorylases"/>
    <property type="match status" value="1"/>
</dbReference>
<reference evidence="2 3" key="1">
    <citation type="submission" date="2019-02" db="EMBL/GenBank/DDBJ databases">
        <title>Deep-cultivation of Planctomycetes and their phenomic and genomic characterization uncovers novel biology.</title>
        <authorList>
            <person name="Wiegand S."/>
            <person name="Jogler M."/>
            <person name="Boedeker C."/>
            <person name="Pinto D."/>
            <person name="Vollmers J."/>
            <person name="Rivas-Marin E."/>
            <person name="Kohn T."/>
            <person name="Peeters S.H."/>
            <person name="Heuer A."/>
            <person name="Rast P."/>
            <person name="Oberbeckmann S."/>
            <person name="Bunk B."/>
            <person name="Jeske O."/>
            <person name="Meyerdierks A."/>
            <person name="Storesund J.E."/>
            <person name="Kallscheuer N."/>
            <person name="Luecker S."/>
            <person name="Lage O.M."/>
            <person name="Pohl T."/>
            <person name="Merkel B.J."/>
            <person name="Hornburger P."/>
            <person name="Mueller R.-W."/>
            <person name="Bruemmer F."/>
            <person name="Labrenz M."/>
            <person name="Spormann A.M."/>
            <person name="Op Den Camp H."/>
            <person name="Overmann J."/>
            <person name="Amann R."/>
            <person name="Jetten M.S.M."/>
            <person name="Mascher T."/>
            <person name="Medema M.H."/>
            <person name="Devos D.P."/>
            <person name="Kaster A.-K."/>
            <person name="Ovreas L."/>
            <person name="Rohde M."/>
            <person name="Galperin M.Y."/>
            <person name="Jogler C."/>
        </authorList>
    </citation>
    <scope>NUCLEOTIDE SEQUENCE [LARGE SCALE GENOMIC DNA]</scope>
    <source>
        <strain evidence="2 3">Enr8</strain>
    </source>
</reference>
<dbReference type="GO" id="GO:0019284">
    <property type="term" value="P:L-methionine salvage from S-adenosylmethionine"/>
    <property type="evidence" value="ECO:0007669"/>
    <property type="project" value="TreeGrafter"/>
</dbReference>
<gene>
    <name evidence="2" type="primary">mtnN</name>
    <name evidence="2" type="ORF">Enr8_08270</name>
</gene>
<dbReference type="InterPro" id="IPR000845">
    <property type="entry name" value="Nucleoside_phosphorylase_d"/>
</dbReference>
<accession>A0A5C5VN50</accession>
<dbReference type="RefSeq" id="WP_146429329.1">
    <property type="nucleotide sequence ID" value="NZ_SJPF01000001.1"/>
</dbReference>
<dbReference type="CDD" id="cd17877">
    <property type="entry name" value="NP_MTAN-like"/>
    <property type="match status" value="1"/>
</dbReference>
<keyword evidence="3" id="KW-1185">Reference proteome</keyword>
<organism evidence="2 3">
    <name type="scientific">Blastopirellula retiformator</name>
    <dbReference type="NCBI Taxonomy" id="2527970"/>
    <lineage>
        <taxon>Bacteria</taxon>
        <taxon>Pseudomonadati</taxon>
        <taxon>Planctomycetota</taxon>
        <taxon>Planctomycetia</taxon>
        <taxon>Pirellulales</taxon>
        <taxon>Pirellulaceae</taxon>
        <taxon>Blastopirellula</taxon>
    </lineage>
</organism>
<keyword evidence="2" id="KW-0326">Glycosidase</keyword>
<evidence type="ECO:0000313" key="3">
    <source>
        <dbReference type="Proteomes" id="UP000318878"/>
    </source>
</evidence>
<evidence type="ECO:0000313" key="2">
    <source>
        <dbReference type="EMBL" id="TWT39132.1"/>
    </source>
</evidence>
<dbReference type="GO" id="GO:0008930">
    <property type="term" value="F:methylthioadenosine nucleosidase activity"/>
    <property type="evidence" value="ECO:0007669"/>
    <property type="project" value="TreeGrafter"/>
</dbReference>
<dbReference type="GO" id="GO:0005829">
    <property type="term" value="C:cytosol"/>
    <property type="evidence" value="ECO:0007669"/>
    <property type="project" value="TreeGrafter"/>
</dbReference>
<dbReference type="PANTHER" id="PTHR46832">
    <property type="entry name" value="5'-METHYLTHIOADENOSINE/S-ADENOSYLHOMOCYSTEINE NUCLEOSIDASE"/>
    <property type="match status" value="1"/>
</dbReference>
<comment type="caution">
    <text evidence="2">The sequence shown here is derived from an EMBL/GenBank/DDBJ whole genome shotgun (WGS) entry which is preliminary data.</text>
</comment>
<name>A0A5C5VN50_9BACT</name>
<evidence type="ECO:0000259" key="1">
    <source>
        <dbReference type="Pfam" id="PF01048"/>
    </source>
</evidence>
<dbReference type="EC" id="3.2.2.9" evidence="2"/>
<dbReference type="PANTHER" id="PTHR46832:SF1">
    <property type="entry name" value="5'-METHYLTHIOADENOSINE_S-ADENOSYLHOMOCYSTEINE NUCLEOSIDASE"/>
    <property type="match status" value="1"/>
</dbReference>
<protein>
    <submittedName>
        <fullName evidence="2">5'-methylthioadenosine/S-adenosylhomocysteine nucleosidase</fullName>
        <ecNumber evidence="2">3.2.2.9</ecNumber>
    </submittedName>
</protein>
<feature type="domain" description="Nucleoside phosphorylase" evidence="1">
    <location>
        <begin position="65"/>
        <end position="232"/>
    </location>
</feature>
<dbReference type="InterPro" id="IPR035994">
    <property type="entry name" value="Nucleoside_phosphorylase_sf"/>
</dbReference>